<dbReference type="InterPro" id="IPR036291">
    <property type="entry name" value="NAD(P)-bd_dom_sf"/>
</dbReference>
<dbReference type="FunFam" id="3.40.50.720:FF:000191">
    <property type="entry name" value="Methylglyoxal reductase (NADPH-dependent)"/>
    <property type="match status" value="1"/>
</dbReference>
<dbReference type="GO" id="GO:0016616">
    <property type="term" value="F:oxidoreductase activity, acting on the CH-OH group of donors, NAD or NADP as acceptor"/>
    <property type="evidence" value="ECO:0007669"/>
    <property type="project" value="TreeGrafter"/>
</dbReference>
<protein>
    <recommendedName>
        <fullName evidence="3">NAD-dependent epimerase/dehydratase domain-containing protein</fullName>
    </recommendedName>
</protein>
<evidence type="ECO:0000313" key="4">
    <source>
        <dbReference type="EMBL" id="KAK0740741.1"/>
    </source>
</evidence>
<feature type="domain" description="NAD-dependent epimerase/dehydratase" evidence="3">
    <location>
        <begin position="4"/>
        <end position="129"/>
    </location>
</feature>
<keyword evidence="1" id="KW-0560">Oxidoreductase</keyword>
<dbReference type="EMBL" id="JAUKUD010000006">
    <property type="protein sequence ID" value="KAK0740741.1"/>
    <property type="molecule type" value="Genomic_DNA"/>
</dbReference>
<dbReference type="InterPro" id="IPR050425">
    <property type="entry name" value="NAD(P)_dehydrat-like"/>
</dbReference>
<dbReference type="CDD" id="cd05227">
    <property type="entry name" value="AR_SDR_e"/>
    <property type="match status" value="1"/>
</dbReference>
<dbReference type="Proteomes" id="UP001172155">
    <property type="component" value="Unassembled WGS sequence"/>
</dbReference>
<sequence>MTKVLLTGGSGFIAAHILEQLLAKGHHVVTTVRSEAKAAPIRAAYPDKSPEELTIAIVPDIAQPSAFDEVVKIPGIEVVLHTASPFHFKFTELIDPAVLGTTSILSAITRSAPTVRRVVITSSFAAIMDESLITSPTTTFSESSWNPVTLADIHRSPATAELQEPKPQLLNISLNPPLTHLLYRASKTLAEGAAWAFVATHQPKFDLATINPPMVFGPVAHHLESVEGINTSNERLVSLVRGGWKDGVPDTGAAIIWVDVRDVAEAHVKAGLEVAEAGGRRLFTTAGTFSNREMAEIVRRRFPELGDKVPGPEVEGGELPGEGERFKFNNEETTRVLGIRWRGLEESVVDTVKSLLALGA</sequence>
<reference evidence="4" key="1">
    <citation type="submission" date="2023-06" db="EMBL/GenBank/DDBJ databases">
        <title>Genome-scale phylogeny and comparative genomics of the fungal order Sordariales.</title>
        <authorList>
            <consortium name="Lawrence Berkeley National Laboratory"/>
            <person name="Hensen N."/>
            <person name="Bonometti L."/>
            <person name="Westerberg I."/>
            <person name="Brannstrom I.O."/>
            <person name="Guillou S."/>
            <person name="Cros-Aarteil S."/>
            <person name="Calhoun S."/>
            <person name="Haridas S."/>
            <person name="Kuo A."/>
            <person name="Mondo S."/>
            <person name="Pangilinan J."/>
            <person name="Riley R."/>
            <person name="LaButti K."/>
            <person name="Andreopoulos B."/>
            <person name="Lipzen A."/>
            <person name="Chen C."/>
            <person name="Yanf M."/>
            <person name="Daum C."/>
            <person name="Ng V."/>
            <person name="Clum A."/>
            <person name="Steindorff A."/>
            <person name="Ohm R."/>
            <person name="Martin F."/>
            <person name="Silar P."/>
            <person name="Natvig D."/>
            <person name="Lalanne C."/>
            <person name="Gautier V."/>
            <person name="Ament-velasquez S.L."/>
            <person name="Kruys A."/>
            <person name="Hutchinson M.I."/>
            <person name="Powell A.J."/>
            <person name="Barry K."/>
            <person name="Miller A.N."/>
            <person name="Grigoriev I.V."/>
            <person name="Debuchy R."/>
            <person name="Gladieux P."/>
            <person name="Thoren M.H."/>
            <person name="Johannesson H."/>
        </authorList>
    </citation>
    <scope>NUCLEOTIDE SEQUENCE</scope>
    <source>
        <strain evidence="4">SMH3187-1</strain>
    </source>
</reference>
<organism evidence="4 5">
    <name type="scientific">Schizothecium vesticola</name>
    <dbReference type="NCBI Taxonomy" id="314040"/>
    <lineage>
        <taxon>Eukaryota</taxon>
        <taxon>Fungi</taxon>
        <taxon>Dikarya</taxon>
        <taxon>Ascomycota</taxon>
        <taxon>Pezizomycotina</taxon>
        <taxon>Sordariomycetes</taxon>
        <taxon>Sordariomycetidae</taxon>
        <taxon>Sordariales</taxon>
        <taxon>Schizotheciaceae</taxon>
        <taxon>Schizothecium</taxon>
    </lineage>
</organism>
<dbReference type="Pfam" id="PF01370">
    <property type="entry name" value="Epimerase"/>
    <property type="match status" value="1"/>
</dbReference>
<proteinExistence type="inferred from homology"/>
<evidence type="ECO:0000313" key="5">
    <source>
        <dbReference type="Proteomes" id="UP001172155"/>
    </source>
</evidence>
<evidence type="ECO:0000256" key="2">
    <source>
        <dbReference type="ARBA" id="ARBA00023445"/>
    </source>
</evidence>
<evidence type="ECO:0000259" key="3">
    <source>
        <dbReference type="Pfam" id="PF01370"/>
    </source>
</evidence>
<dbReference type="PANTHER" id="PTHR10366:SF564">
    <property type="entry name" value="STEROL-4-ALPHA-CARBOXYLATE 3-DEHYDROGENASE, DECARBOXYLATING"/>
    <property type="match status" value="1"/>
</dbReference>
<dbReference type="InterPro" id="IPR001509">
    <property type="entry name" value="Epimerase_deHydtase"/>
</dbReference>
<name>A0AA40EK14_9PEZI</name>
<dbReference type="AlphaFoldDB" id="A0AA40EK14"/>
<evidence type="ECO:0000256" key="1">
    <source>
        <dbReference type="ARBA" id="ARBA00023002"/>
    </source>
</evidence>
<accession>A0AA40EK14</accession>
<dbReference type="PANTHER" id="PTHR10366">
    <property type="entry name" value="NAD DEPENDENT EPIMERASE/DEHYDRATASE"/>
    <property type="match status" value="1"/>
</dbReference>
<dbReference type="Gene3D" id="3.40.50.720">
    <property type="entry name" value="NAD(P)-binding Rossmann-like Domain"/>
    <property type="match status" value="1"/>
</dbReference>
<keyword evidence="5" id="KW-1185">Reference proteome</keyword>
<gene>
    <name evidence="4" type="ORF">B0T18DRAFT_432000</name>
</gene>
<comment type="caution">
    <text evidence="4">The sequence shown here is derived from an EMBL/GenBank/DDBJ whole genome shotgun (WGS) entry which is preliminary data.</text>
</comment>
<dbReference type="SUPFAM" id="SSF51735">
    <property type="entry name" value="NAD(P)-binding Rossmann-fold domains"/>
    <property type="match status" value="1"/>
</dbReference>
<comment type="similarity">
    <text evidence="2">Belongs to the NAD(P)-dependent epimerase/dehydratase family. Dihydroflavonol-4-reductase subfamily.</text>
</comment>